<dbReference type="AlphaFoldDB" id="A0A1Q9DM04"/>
<dbReference type="SUPFAM" id="SSF50985">
    <property type="entry name" value="RCC1/BLIP-II"/>
    <property type="match status" value="1"/>
</dbReference>
<evidence type="ECO:0000313" key="2">
    <source>
        <dbReference type="Proteomes" id="UP000186817"/>
    </source>
</evidence>
<dbReference type="EMBL" id="LSRX01000476">
    <property type="protein sequence ID" value="OLP96206.1"/>
    <property type="molecule type" value="Genomic_DNA"/>
</dbReference>
<name>A0A1Q9DM04_SYMMI</name>
<keyword evidence="2" id="KW-1185">Reference proteome</keyword>
<dbReference type="OrthoDB" id="444255at2759"/>
<dbReference type="GO" id="GO:0009100">
    <property type="term" value="P:glycoprotein metabolic process"/>
    <property type="evidence" value="ECO:0007669"/>
    <property type="project" value="UniProtKB-ARBA"/>
</dbReference>
<sequence length="865" mass="94449">MFFRADKVYSDFCYRLDLRGNWFHEEEAETKDGPCKLCDTLPPTFLAHTEALRAISFHPALDGEWALLDFAMRATRTPLVEVKHGTTTASQQPGWRHRSSRFALCPFASVQELPELAGPHLYGRSDVPAEGVALASPWFGDESAALGPVAAASKKSRRLKPEKQAQTFMESNHLKDFTGPEGLTRHFGCSLSVTNCPVPDWVYRGWAVPPCCKETMRHLLFYIDGVFKELGVRYIVTDGVLLGSYKFGGMLDWDADVDLHIHDDDFHMLEEVVQHRVRQDGHFLRKHANNRSWLLQANEQNYLLIELNLREEFWDPDRVWQVPIEGRLFPAMEDSHLNLSSWYGMSFFRHRLRHVPEWEEDERPMYCSTPYHYNCVDESQVFSGKARPSDRGSAAARGASVPPADEVSLLSRDRDPDQPFARLLVRLDQGLRVVFCLELQQLVGDLEVEVCLLSGKTAAVKAELDETVGALNMRAQTTLGVGRGRLLDSFGNVLDMWAPIKATRVQNGDSLTLQVSYAQVQASWGALAAIMGDGCVETWGDAAYGGDSSAVQDQLKTVQHIQATREAFAAILSSGSVVTWGDARNGGDSSAVQDQLKSVQKIQATSCAFAAILDDGCVVTWGDDYGGGDSSAVRDQLTTVQQIQASNTAFAAIRGDGSVVTWGGTGLHGQLKNVQQIQASFWAFAAILGDGSVVTWGLTHHGGDSSAVQGQLKNVQQIQSATHSFAALLGNGSVVTWGNDFPDDYSSAAEDQLQNVQQILGAGNAFAAILGDGSVVTWGRIGAVRHPVKNVQHIQSSGDGGLAAILHDGSVDAVDRWCAEQSLPGLKGCHLRTAFPPQTHADRDQAICDAGLAPSATLFVASEKG</sequence>
<dbReference type="Gene3D" id="2.130.10.30">
    <property type="entry name" value="Regulator of chromosome condensation 1/beta-lactamase-inhibitor protein II"/>
    <property type="match status" value="2"/>
</dbReference>
<evidence type="ECO:0000313" key="1">
    <source>
        <dbReference type="EMBL" id="OLP96206.1"/>
    </source>
</evidence>
<proteinExistence type="predicted"/>
<reference evidence="1 2" key="1">
    <citation type="submission" date="2016-02" db="EMBL/GenBank/DDBJ databases">
        <title>Genome analysis of coral dinoflagellate symbionts highlights evolutionary adaptations to a symbiotic lifestyle.</title>
        <authorList>
            <person name="Aranda M."/>
            <person name="Li Y."/>
            <person name="Liew Y.J."/>
            <person name="Baumgarten S."/>
            <person name="Simakov O."/>
            <person name="Wilson M."/>
            <person name="Piel J."/>
            <person name="Ashoor H."/>
            <person name="Bougouffa S."/>
            <person name="Bajic V.B."/>
            <person name="Ryu T."/>
            <person name="Ravasi T."/>
            <person name="Bayer T."/>
            <person name="Micklem G."/>
            <person name="Kim H."/>
            <person name="Bhak J."/>
            <person name="Lajeunesse T.C."/>
            <person name="Voolstra C.R."/>
        </authorList>
    </citation>
    <scope>NUCLEOTIDE SEQUENCE [LARGE SCALE GENOMIC DNA]</scope>
    <source>
        <strain evidence="1 2">CCMP2467</strain>
    </source>
</reference>
<organism evidence="1 2">
    <name type="scientific">Symbiodinium microadriaticum</name>
    <name type="common">Dinoflagellate</name>
    <name type="synonym">Zooxanthella microadriatica</name>
    <dbReference type="NCBI Taxonomy" id="2951"/>
    <lineage>
        <taxon>Eukaryota</taxon>
        <taxon>Sar</taxon>
        <taxon>Alveolata</taxon>
        <taxon>Dinophyceae</taxon>
        <taxon>Suessiales</taxon>
        <taxon>Symbiodiniaceae</taxon>
        <taxon>Symbiodinium</taxon>
    </lineage>
</organism>
<dbReference type="Proteomes" id="UP000186817">
    <property type="component" value="Unassembled WGS sequence"/>
</dbReference>
<protein>
    <submittedName>
        <fullName evidence="1">Fukutin-related protein</fullName>
    </submittedName>
</protein>
<dbReference type="PANTHER" id="PTHR13627">
    <property type="entry name" value="FUKUTIN RELATED PROTEIN"/>
    <property type="match status" value="1"/>
</dbReference>
<dbReference type="InterPro" id="IPR052613">
    <property type="entry name" value="LicD_transferase"/>
</dbReference>
<accession>A0A1Q9DM04</accession>
<gene>
    <name evidence="1" type="primary">Fkrp</name>
    <name evidence="1" type="ORF">AK812_SmicGene21594</name>
</gene>
<dbReference type="InterPro" id="IPR009091">
    <property type="entry name" value="RCC1/BLIP-II"/>
</dbReference>
<dbReference type="PANTHER" id="PTHR13627:SF31">
    <property type="entry name" value="RIBITOL 5-PHOSPHATE TRANSFERASE FKRP"/>
    <property type="match status" value="1"/>
</dbReference>
<comment type="caution">
    <text evidence="1">The sequence shown here is derived from an EMBL/GenBank/DDBJ whole genome shotgun (WGS) entry which is preliminary data.</text>
</comment>